<dbReference type="Proteomes" id="UP000188929">
    <property type="component" value="Unassembled WGS sequence"/>
</dbReference>
<evidence type="ECO:0000313" key="2">
    <source>
        <dbReference type="EMBL" id="ONH25532.1"/>
    </source>
</evidence>
<dbReference type="EMBL" id="MOMC01000059">
    <property type="protein sequence ID" value="ONH25532.1"/>
    <property type="molecule type" value="Genomic_DNA"/>
</dbReference>
<dbReference type="OrthoDB" id="3212662at2"/>
<evidence type="ECO:0000313" key="3">
    <source>
        <dbReference type="Proteomes" id="UP000188929"/>
    </source>
</evidence>
<keyword evidence="3" id="KW-1185">Reference proteome</keyword>
<name>A0A1V2I4G7_9ACTN</name>
<comment type="caution">
    <text evidence="2">The sequence shown here is derived from an EMBL/GenBank/DDBJ whole genome shotgun (WGS) entry which is preliminary data.</text>
</comment>
<evidence type="ECO:0000256" key="1">
    <source>
        <dbReference type="SAM" id="MobiDB-lite"/>
    </source>
</evidence>
<protein>
    <recommendedName>
        <fullName evidence="4">Resolvase/invertase-type recombinase catalytic domain-containing protein</fullName>
    </recommendedName>
</protein>
<dbReference type="RefSeq" id="WP_076820265.1">
    <property type="nucleotide sequence ID" value="NZ_MOMC01000059.1"/>
</dbReference>
<gene>
    <name evidence="2" type="ORF">BL253_27415</name>
</gene>
<proteinExistence type="predicted"/>
<sequence>MNAATPAPRSAVGYICVPHADEDRINGLDGQLTAHAHRTGLDLVEVFVDRDTATSDGDRPGLALAVDTIALHPDALLLIPDLSHLPTVATTGAPSDEWSTSVVHEIRTASSAHTHPSTGLAATPRSTDAAGPSGSCPADPQTRAYTS</sequence>
<dbReference type="AlphaFoldDB" id="A0A1V2I4G7"/>
<evidence type="ECO:0008006" key="4">
    <source>
        <dbReference type="Google" id="ProtNLM"/>
    </source>
</evidence>
<feature type="region of interest" description="Disordered" evidence="1">
    <location>
        <begin position="105"/>
        <end position="147"/>
    </location>
</feature>
<accession>A0A1V2I4G7</accession>
<feature type="compositionally biased region" description="Polar residues" evidence="1">
    <location>
        <begin position="105"/>
        <end position="117"/>
    </location>
</feature>
<reference evidence="3" key="1">
    <citation type="submission" date="2016-10" db="EMBL/GenBank/DDBJ databases">
        <title>Frankia sp. NRRL B-16386 Genome sequencing.</title>
        <authorList>
            <person name="Ghodhbane-Gtari F."/>
            <person name="Swanson E."/>
            <person name="Gueddou A."/>
            <person name="Hezbri K."/>
            <person name="Ktari K."/>
            <person name="Nouioui I."/>
            <person name="Morris K."/>
            <person name="Simpson S."/>
            <person name="Abebe-Akele F."/>
            <person name="Thomas K."/>
            <person name="Gtari M."/>
            <person name="Tisa L.S."/>
        </authorList>
    </citation>
    <scope>NUCLEOTIDE SEQUENCE [LARGE SCALE GENOMIC DNA]</scope>
    <source>
        <strain evidence="3">NRRL B-16386</strain>
    </source>
</reference>
<organism evidence="2 3">
    <name type="scientific">Pseudofrankia asymbiotica</name>
    <dbReference type="NCBI Taxonomy" id="1834516"/>
    <lineage>
        <taxon>Bacteria</taxon>
        <taxon>Bacillati</taxon>
        <taxon>Actinomycetota</taxon>
        <taxon>Actinomycetes</taxon>
        <taxon>Frankiales</taxon>
        <taxon>Frankiaceae</taxon>
        <taxon>Pseudofrankia</taxon>
    </lineage>
</organism>